<sequence>MTSILATRMFWCGVEASGDHTIPALASWNK</sequence>
<dbReference type="EMBL" id="GBRH01260433">
    <property type="protein sequence ID" value="JAD37462.1"/>
    <property type="molecule type" value="Transcribed_RNA"/>
</dbReference>
<accession>A0A0A8ZRK7</accession>
<reference evidence="1" key="2">
    <citation type="journal article" date="2015" name="Data Brief">
        <title>Shoot transcriptome of the giant reed, Arundo donax.</title>
        <authorList>
            <person name="Barrero R.A."/>
            <person name="Guerrero F.D."/>
            <person name="Moolhuijzen P."/>
            <person name="Goolsby J.A."/>
            <person name="Tidwell J."/>
            <person name="Bellgard S.E."/>
            <person name="Bellgard M.I."/>
        </authorList>
    </citation>
    <scope>NUCLEOTIDE SEQUENCE</scope>
    <source>
        <tissue evidence="1">Shoot tissue taken approximately 20 cm above the soil surface</tissue>
    </source>
</reference>
<evidence type="ECO:0000313" key="1">
    <source>
        <dbReference type="EMBL" id="JAD37462.1"/>
    </source>
</evidence>
<reference evidence="1" key="1">
    <citation type="submission" date="2014-09" db="EMBL/GenBank/DDBJ databases">
        <authorList>
            <person name="Magalhaes I.L.F."/>
            <person name="Oliveira U."/>
            <person name="Santos F.R."/>
            <person name="Vidigal T.H.D.A."/>
            <person name="Brescovit A.D."/>
            <person name="Santos A.J."/>
        </authorList>
    </citation>
    <scope>NUCLEOTIDE SEQUENCE</scope>
    <source>
        <tissue evidence="1">Shoot tissue taken approximately 20 cm above the soil surface</tissue>
    </source>
</reference>
<protein>
    <submittedName>
        <fullName evidence="1">Uncharacterized protein</fullName>
    </submittedName>
</protein>
<organism evidence="1">
    <name type="scientific">Arundo donax</name>
    <name type="common">Giant reed</name>
    <name type="synonym">Donax arundinaceus</name>
    <dbReference type="NCBI Taxonomy" id="35708"/>
    <lineage>
        <taxon>Eukaryota</taxon>
        <taxon>Viridiplantae</taxon>
        <taxon>Streptophyta</taxon>
        <taxon>Embryophyta</taxon>
        <taxon>Tracheophyta</taxon>
        <taxon>Spermatophyta</taxon>
        <taxon>Magnoliopsida</taxon>
        <taxon>Liliopsida</taxon>
        <taxon>Poales</taxon>
        <taxon>Poaceae</taxon>
        <taxon>PACMAD clade</taxon>
        <taxon>Arundinoideae</taxon>
        <taxon>Arundineae</taxon>
        <taxon>Arundo</taxon>
    </lineage>
</organism>
<name>A0A0A8ZRK7_ARUDO</name>
<dbReference type="AlphaFoldDB" id="A0A0A8ZRK7"/>
<proteinExistence type="predicted"/>